<name>A0A1J9QQP9_9PEZI</name>
<dbReference type="GeneID" id="31016922"/>
<dbReference type="EMBL" id="MNUE01000050">
    <property type="protein sequence ID" value="OJD31262.1"/>
    <property type="molecule type" value="Genomic_DNA"/>
</dbReference>
<feature type="compositionally biased region" description="Low complexity" evidence="1">
    <location>
        <begin position="1"/>
        <end position="17"/>
    </location>
</feature>
<dbReference type="Proteomes" id="UP000183809">
    <property type="component" value="Unassembled WGS sequence"/>
</dbReference>
<dbReference type="RefSeq" id="XP_020127522.1">
    <property type="nucleotide sequence ID" value="XM_020276661.1"/>
</dbReference>
<keyword evidence="3" id="KW-1185">Reference proteome</keyword>
<feature type="region of interest" description="Disordered" evidence="1">
    <location>
        <begin position="1"/>
        <end position="45"/>
    </location>
</feature>
<proteinExistence type="predicted"/>
<organism evidence="2 3">
    <name type="scientific">Diplodia corticola</name>
    <dbReference type="NCBI Taxonomy" id="236234"/>
    <lineage>
        <taxon>Eukaryota</taxon>
        <taxon>Fungi</taxon>
        <taxon>Dikarya</taxon>
        <taxon>Ascomycota</taxon>
        <taxon>Pezizomycotina</taxon>
        <taxon>Dothideomycetes</taxon>
        <taxon>Dothideomycetes incertae sedis</taxon>
        <taxon>Botryosphaeriales</taxon>
        <taxon>Botryosphaeriaceae</taxon>
        <taxon>Diplodia</taxon>
    </lineage>
</organism>
<protein>
    <submittedName>
        <fullName evidence="2">Uncharacterized protein</fullName>
    </submittedName>
</protein>
<comment type="caution">
    <text evidence="2">The sequence shown here is derived from an EMBL/GenBank/DDBJ whole genome shotgun (WGS) entry which is preliminary data.</text>
</comment>
<dbReference type="AlphaFoldDB" id="A0A1J9QQP9"/>
<gene>
    <name evidence="2" type="ORF">BKCO1_5000066</name>
</gene>
<sequence>MVQQFQQSQQPEPSFDETAMTQPLDSKNISSANIPNANSSSDIGNTGMQCWDSSVDWTAGSSLLPIVEHINLPPSAPHDATNNQFDMKISNHTWTDAGAGSQQPFSTGDWEAVWIDPDSSAGRSSIRPNETPYTPMQPSTNDIAAYGQNQTQQPWLDTADTLPGSIYDVSLW</sequence>
<reference evidence="2 3" key="1">
    <citation type="submission" date="2016-10" db="EMBL/GenBank/DDBJ databases">
        <title>Proteomics and genomics reveal pathogen-plant mechanisms compatible with a hemibiotrophic lifestyle of Diplodia corticola.</title>
        <authorList>
            <person name="Fernandes I."/>
            <person name="De Jonge R."/>
            <person name="Van De Peer Y."/>
            <person name="Devreese B."/>
            <person name="Alves A."/>
            <person name="Esteves A.C."/>
        </authorList>
    </citation>
    <scope>NUCLEOTIDE SEQUENCE [LARGE SCALE GENOMIC DNA]</scope>
    <source>
        <strain evidence="2 3">CBS 112549</strain>
    </source>
</reference>
<feature type="compositionally biased region" description="Low complexity" evidence="1">
    <location>
        <begin position="26"/>
        <end position="41"/>
    </location>
</feature>
<accession>A0A1J9QQP9</accession>
<evidence type="ECO:0000313" key="3">
    <source>
        <dbReference type="Proteomes" id="UP000183809"/>
    </source>
</evidence>
<evidence type="ECO:0000256" key="1">
    <source>
        <dbReference type="SAM" id="MobiDB-lite"/>
    </source>
</evidence>
<evidence type="ECO:0000313" key="2">
    <source>
        <dbReference type="EMBL" id="OJD31262.1"/>
    </source>
</evidence>